<comment type="cofactor">
    <cofactor evidence="1">
        <name>Cu(2+)</name>
        <dbReference type="ChEBI" id="CHEBI:29036"/>
    </cofactor>
</comment>
<dbReference type="AlphaFoldDB" id="R8BGS0"/>
<dbReference type="RefSeq" id="XP_007916723.1">
    <property type="nucleotide sequence ID" value="XM_007918532.1"/>
</dbReference>
<evidence type="ECO:0000256" key="15">
    <source>
        <dbReference type="ARBA" id="ARBA00047174"/>
    </source>
</evidence>
<evidence type="ECO:0000256" key="9">
    <source>
        <dbReference type="ARBA" id="ARBA00023033"/>
    </source>
</evidence>
<dbReference type="GO" id="GO:0046872">
    <property type="term" value="F:metal ion binding"/>
    <property type="evidence" value="ECO:0007669"/>
    <property type="project" value="UniProtKB-KW"/>
</dbReference>
<comment type="subcellular location">
    <subcellularLocation>
        <location evidence="2">Secreted</location>
    </subcellularLocation>
</comment>
<feature type="signal peptide" evidence="16">
    <location>
        <begin position="1"/>
        <end position="22"/>
    </location>
</feature>
<evidence type="ECO:0000313" key="18">
    <source>
        <dbReference type="EMBL" id="EON98508.1"/>
    </source>
</evidence>
<evidence type="ECO:0000256" key="13">
    <source>
        <dbReference type="ARBA" id="ARBA00044502"/>
    </source>
</evidence>
<name>R8BGS0_PHAM7</name>
<dbReference type="PANTHER" id="PTHR33353">
    <property type="entry name" value="PUTATIVE (AFU_ORTHOLOGUE AFUA_1G12560)-RELATED"/>
    <property type="match status" value="1"/>
</dbReference>
<evidence type="ECO:0000256" key="4">
    <source>
        <dbReference type="ARBA" id="ARBA00022723"/>
    </source>
</evidence>
<evidence type="ECO:0000256" key="3">
    <source>
        <dbReference type="ARBA" id="ARBA00022525"/>
    </source>
</evidence>
<dbReference type="EC" id="1.14.99.56" evidence="15"/>
<dbReference type="Proteomes" id="UP000014074">
    <property type="component" value="Unassembled WGS sequence"/>
</dbReference>
<dbReference type="InterPro" id="IPR049892">
    <property type="entry name" value="AA9"/>
</dbReference>
<evidence type="ECO:0000256" key="14">
    <source>
        <dbReference type="ARBA" id="ARBA00045077"/>
    </source>
</evidence>
<keyword evidence="8" id="KW-0186">Copper</keyword>
<comment type="similarity">
    <text evidence="13">Belongs to the polysaccharide monooxygenase AA9 family.</text>
</comment>
<comment type="catalytic activity">
    <reaction evidence="14">
        <text>[(1-&gt;4)-beta-D-glucosyl]n+m + reduced acceptor + O2 = 4-dehydro-beta-D-glucosyl-[(1-&gt;4)-beta-D-glucosyl]n-1 + [(1-&gt;4)-beta-D-glucosyl]m + acceptor + H2O.</text>
        <dbReference type="EC" id="1.14.99.56"/>
    </reaction>
</comment>
<gene>
    <name evidence="18" type="ORF">UCRPA7_5990</name>
</gene>
<keyword evidence="19" id="KW-1185">Reference proteome</keyword>
<reference evidence="19" key="1">
    <citation type="journal article" date="2013" name="Genome Announc.">
        <title>Draft genome sequence of the ascomycete Phaeoacremonium aleophilum strain UCR-PA7, a causal agent of the esca disease complex in grapevines.</title>
        <authorList>
            <person name="Blanco-Ulate B."/>
            <person name="Rolshausen P."/>
            <person name="Cantu D."/>
        </authorList>
    </citation>
    <scope>NUCLEOTIDE SEQUENCE [LARGE SCALE GENOMIC DNA]</scope>
    <source>
        <strain evidence="19">UCR-PA7</strain>
    </source>
</reference>
<dbReference type="GO" id="GO:0030245">
    <property type="term" value="P:cellulose catabolic process"/>
    <property type="evidence" value="ECO:0007669"/>
    <property type="project" value="UniProtKB-KW"/>
</dbReference>
<evidence type="ECO:0000256" key="10">
    <source>
        <dbReference type="ARBA" id="ARBA00023157"/>
    </source>
</evidence>
<evidence type="ECO:0000256" key="16">
    <source>
        <dbReference type="SAM" id="SignalP"/>
    </source>
</evidence>
<dbReference type="CDD" id="cd21175">
    <property type="entry name" value="LPMO_AA9"/>
    <property type="match status" value="1"/>
</dbReference>
<keyword evidence="6" id="KW-0136">Cellulose degradation</keyword>
<keyword evidence="3" id="KW-0964">Secreted</keyword>
<dbReference type="HOGENOM" id="CLU_031730_1_3_1"/>
<evidence type="ECO:0000256" key="8">
    <source>
        <dbReference type="ARBA" id="ARBA00023008"/>
    </source>
</evidence>
<dbReference type="GeneID" id="19326600"/>
<proteinExistence type="inferred from homology"/>
<keyword evidence="10" id="KW-1015">Disulfide bond</keyword>
<organism evidence="18 19">
    <name type="scientific">Phaeoacremonium minimum (strain UCR-PA7)</name>
    <name type="common">Esca disease fungus</name>
    <name type="synonym">Togninia minima</name>
    <dbReference type="NCBI Taxonomy" id="1286976"/>
    <lineage>
        <taxon>Eukaryota</taxon>
        <taxon>Fungi</taxon>
        <taxon>Dikarya</taxon>
        <taxon>Ascomycota</taxon>
        <taxon>Pezizomycotina</taxon>
        <taxon>Sordariomycetes</taxon>
        <taxon>Sordariomycetidae</taxon>
        <taxon>Togniniales</taxon>
        <taxon>Togniniaceae</taxon>
        <taxon>Phaeoacremonium</taxon>
    </lineage>
</organism>
<dbReference type="Gene3D" id="2.70.50.70">
    <property type="match status" value="1"/>
</dbReference>
<keyword evidence="5 16" id="KW-0732">Signal</keyword>
<dbReference type="EMBL" id="KB933215">
    <property type="protein sequence ID" value="EON98508.1"/>
    <property type="molecule type" value="Genomic_DNA"/>
</dbReference>
<dbReference type="GO" id="GO:0004497">
    <property type="term" value="F:monooxygenase activity"/>
    <property type="evidence" value="ECO:0007669"/>
    <property type="project" value="UniProtKB-KW"/>
</dbReference>
<evidence type="ECO:0000256" key="12">
    <source>
        <dbReference type="ARBA" id="ARBA00023326"/>
    </source>
</evidence>
<evidence type="ECO:0000256" key="5">
    <source>
        <dbReference type="ARBA" id="ARBA00022729"/>
    </source>
</evidence>
<dbReference type="KEGG" id="tmn:UCRPA7_5990"/>
<sequence length="248" mass="26339">MRVQTPLLALTAFVADFTSAHGFVSGVTVNGKWTAGADPVWYYYPTGTSPVTAGWNSLNQDLGFVSPSAFQTTDIACHKSATAGQAYIDVNAGDTLIFYWNTWPDSHKGPIINYIAPCSGECTTKTAGSLGWSKISQGSIVTGTTWVTDTLIANNFTSSTVIPKNLKAGNYVIRHEIIALHGALNDNGAQNYPQCLNLRVGGSGTVTPPTGTAGTSLYTRTDAGIMFNLYTSYTSYPYPGPALWTGAN</sequence>
<keyword evidence="9" id="KW-0503">Monooxygenase</keyword>
<accession>R8BGS0</accession>
<dbReference type="Pfam" id="PF03443">
    <property type="entry name" value="AA9"/>
    <property type="match status" value="1"/>
</dbReference>
<feature type="chain" id="PRO_5004462728" description="lytic cellulose monooxygenase (C4-dehydrogenating)" evidence="16">
    <location>
        <begin position="23"/>
        <end position="248"/>
    </location>
</feature>
<feature type="domain" description="Auxiliary Activity family 9 catalytic" evidence="17">
    <location>
        <begin position="21"/>
        <end position="235"/>
    </location>
</feature>
<evidence type="ECO:0000259" key="17">
    <source>
        <dbReference type="Pfam" id="PF03443"/>
    </source>
</evidence>
<evidence type="ECO:0000256" key="11">
    <source>
        <dbReference type="ARBA" id="ARBA00023277"/>
    </source>
</evidence>
<evidence type="ECO:0000256" key="6">
    <source>
        <dbReference type="ARBA" id="ARBA00023001"/>
    </source>
</evidence>
<evidence type="ECO:0000256" key="2">
    <source>
        <dbReference type="ARBA" id="ARBA00004613"/>
    </source>
</evidence>
<dbReference type="GO" id="GO:0005576">
    <property type="term" value="C:extracellular region"/>
    <property type="evidence" value="ECO:0007669"/>
    <property type="project" value="UniProtKB-SubCell"/>
</dbReference>
<dbReference type="OrthoDB" id="4849160at2759"/>
<keyword evidence="11" id="KW-0119">Carbohydrate metabolism</keyword>
<keyword evidence="12" id="KW-0624">Polysaccharide degradation</keyword>
<evidence type="ECO:0000256" key="1">
    <source>
        <dbReference type="ARBA" id="ARBA00001973"/>
    </source>
</evidence>
<dbReference type="InterPro" id="IPR005103">
    <property type="entry name" value="AA9_LPMO"/>
</dbReference>
<keyword evidence="4" id="KW-0479">Metal-binding</keyword>
<evidence type="ECO:0000313" key="19">
    <source>
        <dbReference type="Proteomes" id="UP000014074"/>
    </source>
</evidence>
<protein>
    <recommendedName>
        <fullName evidence="15">lytic cellulose monooxygenase (C4-dehydrogenating)</fullName>
        <ecNumber evidence="15">1.14.99.56</ecNumber>
    </recommendedName>
</protein>
<evidence type="ECO:0000256" key="7">
    <source>
        <dbReference type="ARBA" id="ARBA00023002"/>
    </source>
</evidence>
<keyword evidence="7" id="KW-0560">Oxidoreductase</keyword>
<dbReference type="eggNOG" id="ENOG502RY3D">
    <property type="taxonomic scope" value="Eukaryota"/>
</dbReference>
<dbReference type="PANTHER" id="PTHR33353:SF34">
    <property type="entry name" value="ENDO-BETA-1,4-GLUCANASE D"/>
    <property type="match status" value="1"/>
</dbReference>